<dbReference type="SUPFAM" id="SSF48452">
    <property type="entry name" value="TPR-like"/>
    <property type="match status" value="1"/>
</dbReference>
<accession>D1Z1V2</accession>
<dbReference type="Pfam" id="PF13432">
    <property type="entry name" value="TPR_16"/>
    <property type="match status" value="1"/>
</dbReference>
<dbReference type="PANTHER" id="PTHR10098:SF108">
    <property type="entry name" value="TETRATRICOPEPTIDE REPEAT PROTEIN 28"/>
    <property type="match status" value="1"/>
</dbReference>
<reference evidence="2" key="3">
    <citation type="journal article" date="2011" name="PLoS ONE">
        <title>Genome sequence of a mesophilic hydrogenotrophic methanogen Methanocella paludicola, the first cultivated representative of the order Methanocellales.</title>
        <authorList>
            <person name="Sakai S."/>
            <person name="Takaki Y."/>
            <person name="Shimamura S."/>
            <person name="Sekine M."/>
            <person name="Tajima T."/>
            <person name="Kosugi H."/>
            <person name="Ichikawa N."/>
            <person name="Tasumi E."/>
            <person name="Hiraki A.T."/>
            <person name="Shimizu A."/>
            <person name="Kato Y."/>
            <person name="Nishiko R."/>
            <person name="Mori K."/>
            <person name="Fujita N."/>
            <person name="Imachi H."/>
            <person name="Takai K."/>
        </authorList>
    </citation>
    <scope>NUCLEOTIDE SEQUENCE [LARGE SCALE GENOMIC DNA]</scope>
    <source>
        <strain evidence="2">DSM 17711 / JCM 13418 / NBRC 101707 / SANAE</strain>
    </source>
</reference>
<dbReference type="GeneID" id="8682727"/>
<reference evidence="1 2" key="2">
    <citation type="journal article" date="2008" name="Int. J. Syst. Evol. Microbiol.">
        <title>Methanocella paludicola gen. nov., sp. nov., a methane-producing archaeon, the first isolate of the lineage 'Rice Cluster I', and proposal of the new archaeal order Methanocellales ord. nov.</title>
        <authorList>
            <person name="Sakai S."/>
            <person name="Imachi H."/>
            <person name="Hanada S."/>
            <person name="Ohashi A."/>
            <person name="Harada H."/>
            <person name="Kamagata Y."/>
        </authorList>
    </citation>
    <scope>NUCLEOTIDE SEQUENCE [LARGE SCALE GENOMIC DNA]</scope>
    <source>
        <strain evidence="2">DSM 17711 / JCM 13418 / NBRC 101707 / SANAE</strain>
    </source>
</reference>
<reference evidence="1 2" key="1">
    <citation type="journal article" date="2007" name="Appl. Environ. Microbiol.">
        <title>Isolation of key methanogens for global methane emission from rice paddy fields: a novel isolate affiliated with the clone cluster rice cluster I.</title>
        <authorList>
            <person name="Sakai S."/>
            <person name="Imachi H."/>
            <person name="Sekiguchi Y."/>
            <person name="Ohashi A."/>
            <person name="Harada H."/>
            <person name="Kamagata Y."/>
        </authorList>
    </citation>
    <scope>NUCLEOTIDE SEQUENCE [LARGE SCALE GENOMIC DNA]</scope>
    <source>
        <strain evidence="2">DSM 17711 / JCM 13418 / NBRC 101707 / SANAE</strain>
    </source>
</reference>
<dbReference type="AlphaFoldDB" id="D1Z1V2"/>
<evidence type="ECO:0008006" key="3">
    <source>
        <dbReference type="Google" id="ProtNLM"/>
    </source>
</evidence>
<dbReference type="InterPro" id="IPR011990">
    <property type="entry name" value="TPR-like_helical_dom_sf"/>
</dbReference>
<dbReference type="OrthoDB" id="386056at2157"/>
<evidence type="ECO:0000313" key="1">
    <source>
        <dbReference type="EMBL" id="BAI62674.1"/>
    </source>
</evidence>
<dbReference type="eggNOG" id="arCOG03047">
    <property type="taxonomic scope" value="Archaea"/>
</dbReference>
<dbReference type="Gene3D" id="1.25.40.10">
    <property type="entry name" value="Tetratricopeptide repeat domain"/>
    <property type="match status" value="2"/>
</dbReference>
<organism evidence="1 2">
    <name type="scientific">Methanocella paludicola (strain DSM 17711 / JCM 13418 / NBRC 101707 / SANAE)</name>
    <dbReference type="NCBI Taxonomy" id="304371"/>
    <lineage>
        <taxon>Archaea</taxon>
        <taxon>Methanobacteriati</taxon>
        <taxon>Methanobacteriota</taxon>
        <taxon>Stenosarchaea group</taxon>
        <taxon>Methanomicrobia</taxon>
        <taxon>Methanocellales</taxon>
        <taxon>Methanocellaceae</taxon>
        <taxon>Methanocella</taxon>
    </lineage>
</organism>
<sequence length="403" mass="44866">MPQRIPELTMGPCREFGEPGLEDIARLPVPPVMPDRVKKVAGRLAADGAIDGDEALYLAELVDKMAVAPGYVRFLDASKKREEAVRLYEITSRLSLTSHPLRDDLLLSIGIILFNLSPSEKLVELLASMRPAKGPLAYEFHSMMALNYLLLERLDTAASHAEEALESAPDEDQAAYVRMLKGCIALRQGNPESAITFFDERKPAGRLRTLASFYSGIVRYEKEDYEGAIRHFESARPGAGDPLDRMAIGCNVGACAVNIGDMEKAESELQEVSRSAWKKSGAKEAYRKLLADSYMGIVSRAHGDYPQAEIYYKEALKACIRQKNTVGIANQIGNIGFLYLYAGDRAGALRLLNSCMVYSERMGYWDGIRFSYEHLYDTLTVMGHALEARKLKQVYTSRYPGLR</sequence>
<dbReference type="PANTHER" id="PTHR10098">
    <property type="entry name" value="RAPSYN-RELATED"/>
    <property type="match status" value="1"/>
</dbReference>
<dbReference type="Proteomes" id="UP000001882">
    <property type="component" value="Chromosome"/>
</dbReference>
<dbReference type="eggNOG" id="arCOG03038">
    <property type="taxonomic scope" value="Archaea"/>
</dbReference>
<name>D1Z1V2_METPS</name>
<dbReference type="KEGG" id="mpd:MCP_2602"/>
<gene>
    <name evidence="1" type="ordered locus">MCP_2602</name>
</gene>
<protein>
    <recommendedName>
        <fullName evidence="3">MalT-like TPR region domain-containing protein</fullName>
    </recommendedName>
</protein>
<dbReference type="STRING" id="304371.MCP_2602"/>
<dbReference type="InParanoid" id="D1Z1V2"/>
<proteinExistence type="predicted"/>
<keyword evidence="2" id="KW-1185">Reference proteome</keyword>
<evidence type="ECO:0000313" key="2">
    <source>
        <dbReference type="Proteomes" id="UP000001882"/>
    </source>
</evidence>
<dbReference type="EMBL" id="AP011532">
    <property type="protein sequence ID" value="BAI62674.1"/>
    <property type="molecule type" value="Genomic_DNA"/>
</dbReference>
<dbReference type="RefSeq" id="WP_012901348.1">
    <property type="nucleotide sequence ID" value="NC_013665.1"/>
</dbReference>